<dbReference type="InterPro" id="IPR001633">
    <property type="entry name" value="EAL_dom"/>
</dbReference>
<keyword evidence="7" id="KW-1185">Reference proteome</keyword>
<feature type="domain" description="PAS" evidence="2">
    <location>
        <begin position="12"/>
        <end position="83"/>
    </location>
</feature>
<evidence type="ECO:0000256" key="1">
    <source>
        <dbReference type="ARBA" id="ARBA00051114"/>
    </source>
</evidence>
<dbReference type="SUPFAM" id="SSF141868">
    <property type="entry name" value="EAL domain-like"/>
    <property type="match status" value="1"/>
</dbReference>
<proteinExistence type="predicted"/>
<comment type="catalytic activity">
    <reaction evidence="1">
        <text>3',3'-c-di-GMP + H2O = 5'-phosphoguanylyl(3'-&gt;5')guanosine + H(+)</text>
        <dbReference type="Rhea" id="RHEA:24902"/>
        <dbReference type="ChEBI" id="CHEBI:15377"/>
        <dbReference type="ChEBI" id="CHEBI:15378"/>
        <dbReference type="ChEBI" id="CHEBI:58754"/>
        <dbReference type="ChEBI" id="CHEBI:58805"/>
        <dbReference type="EC" id="3.1.4.52"/>
    </reaction>
    <physiologicalReaction direction="left-to-right" evidence="1">
        <dbReference type="Rhea" id="RHEA:24903"/>
    </physiologicalReaction>
</comment>
<dbReference type="SUPFAM" id="SSF55785">
    <property type="entry name" value="PYP-like sensor domain (PAS domain)"/>
    <property type="match status" value="2"/>
</dbReference>
<dbReference type="SMART" id="SM00086">
    <property type="entry name" value="PAC"/>
    <property type="match status" value="2"/>
</dbReference>
<dbReference type="InterPro" id="IPR000700">
    <property type="entry name" value="PAS-assoc_C"/>
</dbReference>
<dbReference type="PROSITE" id="PS50112">
    <property type="entry name" value="PAS"/>
    <property type="match status" value="2"/>
</dbReference>
<evidence type="ECO:0000259" key="4">
    <source>
        <dbReference type="PROSITE" id="PS50883"/>
    </source>
</evidence>
<reference evidence="6 7" key="2">
    <citation type="journal article" date="2011" name="J. Bacteriol.">
        <title>Genomes of three methylotrophs from a single niche uncover genetic and metabolic divergence of Methylophilaceae.</title>
        <authorList>
            <person name="Lapidus A."/>
            <person name="Clum A."/>
            <person name="Labutti K."/>
            <person name="Kaluzhnaya M.G."/>
            <person name="Lim S."/>
            <person name="Beck D.A."/>
            <person name="Glavina Del Rio T."/>
            <person name="Nolan M."/>
            <person name="Mavromatis K."/>
            <person name="Huntemann M."/>
            <person name="Lucas S."/>
            <person name="Lidstrom M.E."/>
            <person name="Ivanova N."/>
            <person name="Chistoserdova L."/>
        </authorList>
    </citation>
    <scope>NUCLEOTIDE SEQUENCE [LARGE SCALE GENOMIC DNA]</scope>
    <source>
        <strain evidence="6 7">SIP3-4</strain>
    </source>
</reference>
<sequence>MLDSAQEKITAREKYLRTLLDNFPFMVWLKDTKSRLLAANTEYARVAGVSSPHELEGKTDFDFFDPELAKEYVEGDRQAMESELPVGTVNRLRTADGKDIWIESYKSRLVIDGNIEGTLGYARDVTDAIRREREYHSLIENSPNLIVRFDTACRRTFVNQKTANLYGVAEDVLLGKTPSEFPGGDSAYGYEQVVKEVFKSGRSAAMDLHWHAPDGNSRIIHIWLAAELDASGLPIAVIGMGQDVTETYEYQERIHHLAYFDTLTKLPNRALLIDRVEQTIAEAERHAYPFGLIMLDLDRFKEINDTLGHTLGDVLLCEVASRLEKCVRPYDTVARLGGDEFGILVSEMRVPENITRVADKVLQAFDQPFVVDGHDVFVTASLGIAAYPSDSQAVDDLLKYADSALFHAKHLGRNNFQFYSADLTIKAAERREVETNLRFALKKEEFLLHYQPLVDLATREIIGAEALLRWQHESGKLIMPDKFIGIAEETGLIIPIGEWVMRSACQVAVALNRGRPRPVTVAVNLSTRQFLHNDLVSSIQAILAETGCHTDWIKLEITESLLLENTDNIQRMLQSLSAMGLCISIDDFGTGYSALSYLHRFPVRELKIDRSFTSDITDNAERALIVQAIVSLARNLNKNVVAEGVETLEQADYLHKMGCPQAQGYLFSKPLPLEQFLALLG</sequence>
<protein>
    <submittedName>
        <fullName evidence="6">Diguanylate cyclase/phosphodiesterase with PAS/PAC sensor(S)</fullName>
    </submittedName>
</protein>
<evidence type="ECO:0000313" key="6">
    <source>
        <dbReference type="EMBL" id="ACT51957.1"/>
    </source>
</evidence>
<name>C6XBI7_METGS</name>
<dbReference type="InterPro" id="IPR035965">
    <property type="entry name" value="PAS-like_dom_sf"/>
</dbReference>
<dbReference type="CDD" id="cd01949">
    <property type="entry name" value="GGDEF"/>
    <property type="match status" value="1"/>
</dbReference>
<dbReference type="CDD" id="cd00130">
    <property type="entry name" value="PAS"/>
    <property type="match status" value="2"/>
</dbReference>
<evidence type="ECO:0000313" key="7">
    <source>
        <dbReference type="Proteomes" id="UP000002743"/>
    </source>
</evidence>
<dbReference type="InterPro" id="IPR035919">
    <property type="entry name" value="EAL_sf"/>
</dbReference>
<dbReference type="NCBIfam" id="TIGR00229">
    <property type="entry name" value="sensory_box"/>
    <property type="match status" value="2"/>
</dbReference>
<dbReference type="InterPro" id="IPR013656">
    <property type="entry name" value="PAS_4"/>
</dbReference>
<dbReference type="Gene3D" id="3.30.70.270">
    <property type="match status" value="1"/>
</dbReference>
<dbReference type="InterPro" id="IPR029787">
    <property type="entry name" value="Nucleotide_cyclase"/>
</dbReference>
<dbReference type="SMART" id="SM00052">
    <property type="entry name" value="EAL"/>
    <property type="match status" value="1"/>
</dbReference>
<dbReference type="Pfam" id="PF08448">
    <property type="entry name" value="PAS_4"/>
    <property type="match status" value="2"/>
</dbReference>
<evidence type="ECO:0000259" key="5">
    <source>
        <dbReference type="PROSITE" id="PS50887"/>
    </source>
</evidence>
<dbReference type="eggNOG" id="COG5001">
    <property type="taxonomic scope" value="Bacteria"/>
</dbReference>
<dbReference type="EMBL" id="CP001674">
    <property type="protein sequence ID" value="ACT51957.1"/>
    <property type="molecule type" value="Genomic_DNA"/>
</dbReference>
<feature type="domain" description="GGDEF" evidence="5">
    <location>
        <begin position="288"/>
        <end position="421"/>
    </location>
</feature>
<dbReference type="AlphaFoldDB" id="C6XBI7"/>
<dbReference type="InterPro" id="IPR000160">
    <property type="entry name" value="GGDEF_dom"/>
</dbReference>
<dbReference type="PROSITE" id="PS50883">
    <property type="entry name" value="EAL"/>
    <property type="match status" value="1"/>
</dbReference>
<feature type="domain" description="EAL" evidence="4">
    <location>
        <begin position="430"/>
        <end position="681"/>
    </location>
</feature>
<feature type="domain" description="PAC" evidence="3">
    <location>
        <begin position="204"/>
        <end position="256"/>
    </location>
</feature>
<dbReference type="STRING" id="582744.Msip34_2720"/>
<dbReference type="InterPro" id="IPR052155">
    <property type="entry name" value="Biofilm_reg_signaling"/>
</dbReference>
<dbReference type="eggNOG" id="COG2202">
    <property type="taxonomic scope" value="Bacteria"/>
</dbReference>
<dbReference type="InterPro" id="IPR000014">
    <property type="entry name" value="PAS"/>
</dbReference>
<dbReference type="PROSITE" id="PS50887">
    <property type="entry name" value="GGDEF"/>
    <property type="match status" value="1"/>
</dbReference>
<dbReference type="PANTHER" id="PTHR44757">
    <property type="entry name" value="DIGUANYLATE CYCLASE DGCP"/>
    <property type="match status" value="1"/>
</dbReference>
<dbReference type="KEGG" id="mei:Msip34_2720"/>
<dbReference type="Pfam" id="PF00990">
    <property type="entry name" value="GGDEF"/>
    <property type="match status" value="1"/>
</dbReference>
<gene>
    <name evidence="6" type="ordered locus">Msip34_2720</name>
</gene>
<dbReference type="NCBIfam" id="TIGR00254">
    <property type="entry name" value="GGDEF"/>
    <property type="match status" value="1"/>
</dbReference>
<dbReference type="FunFam" id="3.30.70.270:FF:000001">
    <property type="entry name" value="Diguanylate cyclase domain protein"/>
    <property type="match status" value="1"/>
</dbReference>
<dbReference type="HOGENOM" id="CLU_000445_70_20_4"/>
<feature type="domain" description="PAS" evidence="2">
    <location>
        <begin position="131"/>
        <end position="201"/>
    </location>
</feature>
<reference evidence="7" key="1">
    <citation type="submission" date="2009-07" db="EMBL/GenBank/DDBJ databases">
        <title>Complete sequence of chromosome of Methylovorus sp. SIP3-4.</title>
        <authorList>
            <person name="Lucas S."/>
            <person name="Copeland A."/>
            <person name="Lapidus A."/>
            <person name="Glavina del Rio T."/>
            <person name="Tice H."/>
            <person name="Bruce D."/>
            <person name="Goodwin L."/>
            <person name="Pitluck S."/>
            <person name="Clum A."/>
            <person name="Larimer F."/>
            <person name="Land M."/>
            <person name="Hauser L."/>
            <person name="Kyrpides N."/>
            <person name="Mikhailova N."/>
            <person name="Kayluzhnaya M."/>
            <person name="Chistoserdova L."/>
        </authorList>
    </citation>
    <scope>NUCLEOTIDE SEQUENCE [LARGE SCALE GENOMIC DNA]</scope>
    <source>
        <strain evidence="7">SIP3-4</strain>
    </source>
</reference>
<accession>C6XBI7</accession>
<dbReference type="PROSITE" id="PS50113">
    <property type="entry name" value="PAC"/>
    <property type="match status" value="1"/>
</dbReference>
<dbReference type="Gene3D" id="3.20.20.450">
    <property type="entry name" value="EAL domain"/>
    <property type="match status" value="1"/>
</dbReference>
<dbReference type="Proteomes" id="UP000002743">
    <property type="component" value="Chromosome"/>
</dbReference>
<dbReference type="InterPro" id="IPR043128">
    <property type="entry name" value="Rev_trsase/Diguanyl_cyclase"/>
</dbReference>
<dbReference type="GO" id="GO:0071732">
    <property type="term" value="P:cellular response to nitric oxide"/>
    <property type="evidence" value="ECO:0007669"/>
    <property type="project" value="UniProtKB-ARBA"/>
</dbReference>
<dbReference type="SMART" id="SM00267">
    <property type="entry name" value="GGDEF"/>
    <property type="match status" value="1"/>
</dbReference>
<organism evidence="6 7">
    <name type="scientific">Methylovorus glucosotrophus (strain SIP3-4)</name>
    <dbReference type="NCBI Taxonomy" id="582744"/>
    <lineage>
        <taxon>Bacteria</taxon>
        <taxon>Pseudomonadati</taxon>
        <taxon>Pseudomonadota</taxon>
        <taxon>Betaproteobacteria</taxon>
        <taxon>Nitrosomonadales</taxon>
        <taxon>Methylophilaceae</taxon>
        <taxon>Methylovorus</taxon>
    </lineage>
</organism>
<dbReference type="RefSeq" id="WP_015831172.1">
    <property type="nucleotide sequence ID" value="NC_012969.1"/>
</dbReference>
<dbReference type="PANTHER" id="PTHR44757:SF2">
    <property type="entry name" value="BIOFILM ARCHITECTURE MAINTENANCE PROTEIN MBAA"/>
    <property type="match status" value="1"/>
</dbReference>
<dbReference type="SUPFAM" id="SSF55073">
    <property type="entry name" value="Nucleotide cyclase"/>
    <property type="match status" value="1"/>
</dbReference>
<evidence type="ECO:0000259" key="2">
    <source>
        <dbReference type="PROSITE" id="PS50112"/>
    </source>
</evidence>
<dbReference type="SMART" id="SM00091">
    <property type="entry name" value="PAS"/>
    <property type="match status" value="2"/>
</dbReference>
<dbReference type="FunFam" id="3.20.20.450:FF:000001">
    <property type="entry name" value="Cyclic di-GMP phosphodiesterase yahA"/>
    <property type="match status" value="1"/>
</dbReference>
<dbReference type="OrthoDB" id="9813903at2"/>
<dbReference type="Gene3D" id="3.30.450.20">
    <property type="entry name" value="PAS domain"/>
    <property type="match status" value="2"/>
</dbReference>
<dbReference type="Pfam" id="PF00563">
    <property type="entry name" value="EAL"/>
    <property type="match status" value="1"/>
</dbReference>
<dbReference type="GO" id="GO:0071111">
    <property type="term" value="F:cyclic-guanylate-specific phosphodiesterase activity"/>
    <property type="evidence" value="ECO:0007669"/>
    <property type="project" value="UniProtKB-EC"/>
</dbReference>
<evidence type="ECO:0000259" key="3">
    <source>
        <dbReference type="PROSITE" id="PS50113"/>
    </source>
</evidence>
<dbReference type="InterPro" id="IPR001610">
    <property type="entry name" value="PAC"/>
</dbReference>
<dbReference type="CDD" id="cd01948">
    <property type="entry name" value="EAL"/>
    <property type="match status" value="1"/>
</dbReference>